<evidence type="ECO:0000256" key="1">
    <source>
        <dbReference type="SAM" id="MobiDB-lite"/>
    </source>
</evidence>
<proteinExistence type="predicted"/>
<dbReference type="Proteomes" id="UP001642409">
    <property type="component" value="Unassembled WGS sequence"/>
</dbReference>
<dbReference type="EMBL" id="CATOUU010001069">
    <property type="protein sequence ID" value="CAI9970355.1"/>
    <property type="molecule type" value="Genomic_DNA"/>
</dbReference>
<organism evidence="2">
    <name type="scientific">Hexamita inflata</name>
    <dbReference type="NCBI Taxonomy" id="28002"/>
    <lineage>
        <taxon>Eukaryota</taxon>
        <taxon>Metamonada</taxon>
        <taxon>Diplomonadida</taxon>
        <taxon>Hexamitidae</taxon>
        <taxon>Hexamitinae</taxon>
        <taxon>Hexamita</taxon>
    </lineage>
</organism>
<evidence type="ECO:0000313" key="3">
    <source>
        <dbReference type="EMBL" id="CAL6107026.1"/>
    </source>
</evidence>
<comment type="caution">
    <text evidence="2">The sequence shown here is derived from an EMBL/GenBank/DDBJ whole genome shotgun (WGS) entry which is preliminary data.</text>
</comment>
<feature type="compositionally biased region" description="Basic and acidic residues" evidence="1">
    <location>
        <begin position="94"/>
        <end position="105"/>
    </location>
</feature>
<dbReference type="AlphaFoldDB" id="A0AA86RPN3"/>
<feature type="region of interest" description="Disordered" evidence="1">
    <location>
        <begin position="86"/>
        <end position="105"/>
    </location>
</feature>
<evidence type="ECO:0000313" key="2">
    <source>
        <dbReference type="EMBL" id="CAI9970355.1"/>
    </source>
</evidence>
<dbReference type="EMBL" id="CAXDID020000624">
    <property type="protein sequence ID" value="CAL6107026.1"/>
    <property type="molecule type" value="Genomic_DNA"/>
</dbReference>
<keyword evidence="4" id="KW-1185">Reference proteome</keyword>
<reference evidence="2" key="1">
    <citation type="submission" date="2023-06" db="EMBL/GenBank/DDBJ databases">
        <authorList>
            <person name="Kurt Z."/>
        </authorList>
    </citation>
    <scope>NUCLEOTIDE SEQUENCE</scope>
</reference>
<reference evidence="3 4" key="2">
    <citation type="submission" date="2024-07" db="EMBL/GenBank/DDBJ databases">
        <authorList>
            <person name="Akdeniz Z."/>
        </authorList>
    </citation>
    <scope>NUCLEOTIDE SEQUENCE [LARGE SCALE GENOMIC DNA]</scope>
</reference>
<protein>
    <submittedName>
        <fullName evidence="3">Hypothetical_protein</fullName>
    </submittedName>
</protein>
<evidence type="ECO:0000313" key="4">
    <source>
        <dbReference type="Proteomes" id="UP001642409"/>
    </source>
</evidence>
<name>A0AA86RPN3_9EUKA</name>
<accession>A0AA86RPN3</accession>
<sequence>MKKQQEVKNPDLEHISLLIELEKTCANLAQKANSGSVIDILMNTMRGMRGNLTLRALTERSLKENKRQSCQLDTIVRRLSKELKRKNAGLTKKGTKEAEQYAKIP</sequence>
<gene>
    <name evidence="2" type="ORF">HINF_LOCUS58000</name>
    <name evidence="3" type="ORF">HINF_LOCUS74189</name>
</gene>